<feature type="domain" description="DUF4123" evidence="1">
    <location>
        <begin position="21"/>
        <end position="137"/>
    </location>
</feature>
<proteinExistence type="predicted"/>
<sequence length="176" mass="20808">MGYKMQCLWQIIAQGKPYPYYYGLADGAMNHYIYAHLQAYEVPCVALLNREDLPPEQRAWLFELRKDHLFSQWYLQESQGKYWGVIFGTPLALSELAAHLLHFFTVQDEAGCLHWIRAYDPRVTRAYLSALNDEQRAALFEPQLGWWAEDLAYDNQVIHYQMQEGKLDARFMYFEP</sequence>
<protein>
    <recommendedName>
        <fullName evidence="1">DUF4123 domain-containing protein</fullName>
    </recommendedName>
</protein>
<organism evidence="2 3">
    <name type="scientific">Candidatus Methylumidiphilus alinenensis</name>
    <dbReference type="NCBI Taxonomy" id="2202197"/>
    <lineage>
        <taxon>Bacteria</taxon>
        <taxon>Pseudomonadati</taxon>
        <taxon>Pseudomonadota</taxon>
        <taxon>Gammaproteobacteria</taxon>
        <taxon>Methylococcales</taxon>
        <taxon>Candidatus Methylumidiphilus</taxon>
    </lineage>
</organism>
<evidence type="ECO:0000313" key="2">
    <source>
        <dbReference type="EMBL" id="PZN79031.1"/>
    </source>
</evidence>
<comment type="caution">
    <text evidence="2">The sequence shown here is derived from an EMBL/GenBank/DDBJ whole genome shotgun (WGS) entry which is preliminary data.</text>
</comment>
<reference evidence="2 3" key="1">
    <citation type="journal article" date="2018" name="Aquat. Microb. Ecol.">
        <title>Gammaproteobacterial methanotrophs dominate.</title>
        <authorList>
            <person name="Rissanen A.J."/>
            <person name="Saarenheimo J."/>
            <person name="Tiirola M."/>
            <person name="Peura S."/>
            <person name="Aalto S.L."/>
            <person name="Karvinen A."/>
            <person name="Nykanen H."/>
        </authorList>
    </citation>
    <scope>NUCLEOTIDE SEQUENCE [LARGE SCALE GENOMIC DNA]</scope>
    <source>
        <strain evidence="2">AMbin10</strain>
    </source>
</reference>
<accession>A0A2W4R4G8</accession>
<dbReference type="EMBL" id="QJPH01000309">
    <property type="protein sequence ID" value="PZN79031.1"/>
    <property type="molecule type" value="Genomic_DNA"/>
</dbReference>
<evidence type="ECO:0000259" key="1">
    <source>
        <dbReference type="Pfam" id="PF13503"/>
    </source>
</evidence>
<dbReference type="Proteomes" id="UP000249396">
    <property type="component" value="Unassembled WGS sequence"/>
</dbReference>
<dbReference type="AlphaFoldDB" id="A0A2W4R4G8"/>
<evidence type="ECO:0000313" key="3">
    <source>
        <dbReference type="Proteomes" id="UP000249396"/>
    </source>
</evidence>
<dbReference type="InterPro" id="IPR025391">
    <property type="entry name" value="DUF4123"/>
</dbReference>
<gene>
    <name evidence="2" type="ORF">DM484_11955</name>
</gene>
<name>A0A2W4R4G8_9GAMM</name>
<dbReference type="Pfam" id="PF13503">
    <property type="entry name" value="DUF4123"/>
    <property type="match status" value="1"/>
</dbReference>